<dbReference type="RefSeq" id="WP_093338990.1">
    <property type="nucleotide sequence ID" value="NZ_FOXD01000025.1"/>
</dbReference>
<organism evidence="3 4">
    <name type="scientific">Salibacterium halotolerans</name>
    <dbReference type="NCBI Taxonomy" id="1884432"/>
    <lineage>
        <taxon>Bacteria</taxon>
        <taxon>Bacillati</taxon>
        <taxon>Bacillota</taxon>
        <taxon>Bacilli</taxon>
        <taxon>Bacillales</taxon>
        <taxon>Bacillaceae</taxon>
    </lineage>
</organism>
<feature type="compositionally biased region" description="Polar residues" evidence="1">
    <location>
        <begin position="32"/>
        <end position="49"/>
    </location>
</feature>
<evidence type="ECO:0000256" key="1">
    <source>
        <dbReference type="SAM" id="MobiDB-lite"/>
    </source>
</evidence>
<keyword evidence="4" id="KW-1185">Reference proteome</keyword>
<dbReference type="OrthoDB" id="9794671at2"/>
<feature type="region of interest" description="Disordered" evidence="1">
    <location>
        <begin position="32"/>
        <end position="56"/>
    </location>
</feature>
<gene>
    <name evidence="3" type="ORF">SAMN05518683_12525</name>
</gene>
<dbReference type="InterPro" id="IPR013486">
    <property type="entry name" value="SpoIID/LytB"/>
</dbReference>
<name>A0A1I5X688_9BACI</name>
<dbReference type="InterPro" id="IPR014225">
    <property type="entry name" value="Spore_II_D_firmicutes"/>
</dbReference>
<evidence type="ECO:0000313" key="4">
    <source>
        <dbReference type="Proteomes" id="UP000198892"/>
    </source>
</evidence>
<dbReference type="AlphaFoldDB" id="A0A1I5X688"/>
<dbReference type="Pfam" id="PF08486">
    <property type="entry name" value="SpoIID"/>
    <property type="match status" value="1"/>
</dbReference>
<dbReference type="GO" id="GO:0030435">
    <property type="term" value="P:sporulation resulting in formation of a cellular spore"/>
    <property type="evidence" value="ECO:0007669"/>
    <property type="project" value="InterPro"/>
</dbReference>
<protein>
    <submittedName>
        <fullName evidence="3">Stage II sporulation protein D</fullName>
    </submittedName>
</protein>
<proteinExistence type="predicted"/>
<dbReference type="PANTHER" id="PTHR30032">
    <property type="entry name" value="N-ACETYLMURAMOYL-L-ALANINE AMIDASE-RELATED"/>
    <property type="match status" value="1"/>
</dbReference>
<dbReference type="STRING" id="1884432.SAMN05518683_12525"/>
<dbReference type="InterPro" id="IPR013693">
    <property type="entry name" value="SpoIID/LytB_N"/>
</dbReference>
<dbReference type="PANTHER" id="PTHR30032:SF4">
    <property type="entry name" value="AMIDASE ENHANCER"/>
    <property type="match status" value="1"/>
</dbReference>
<evidence type="ECO:0000259" key="2">
    <source>
        <dbReference type="Pfam" id="PF08486"/>
    </source>
</evidence>
<feature type="domain" description="Sporulation stage II protein D amidase enhancer LytB N-terminal" evidence="2">
    <location>
        <begin position="65"/>
        <end position="169"/>
    </location>
</feature>
<dbReference type="NCBIfam" id="TIGR02870">
    <property type="entry name" value="spore_II_D"/>
    <property type="match status" value="1"/>
</dbReference>
<dbReference type="NCBIfam" id="TIGR02669">
    <property type="entry name" value="SpoIID_LytB"/>
    <property type="match status" value="1"/>
</dbReference>
<accession>A0A1I5X688</accession>
<evidence type="ECO:0000313" key="3">
    <source>
        <dbReference type="EMBL" id="SFQ27515.1"/>
    </source>
</evidence>
<dbReference type="InterPro" id="IPR051922">
    <property type="entry name" value="Bact_Sporulation_Assoc"/>
</dbReference>
<reference evidence="4" key="1">
    <citation type="submission" date="2016-10" db="EMBL/GenBank/DDBJ databases">
        <authorList>
            <person name="Varghese N."/>
            <person name="Submissions S."/>
        </authorList>
    </citation>
    <scope>NUCLEOTIDE SEQUENCE [LARGE SCALE GENOMIC DNA]</scope>
    <source>
        <strain evidence="4">S7</strain>
    </source>
</reference>
<dbReference type="EMBL" id="FOXD01000025">
    <property type="protein sequence ID" value="SFQ27515.1"/>
    <property type="molecule type" value="Genomic_DNA"/>
</dbReference>
<sequence length="330" mass="36329">MKRGVVVSVFLFGLFFLIPVVFISVWGSSGSPGTQTTETASDQNEQQPLTRPAERSEQTIPVFRSETETVEQTGLEEYVAGVVASEMPASFDIEALKAQALTARTYAAKQIASPSEINLPDGALVTDTTMHQVYQNEEELKEEWGSDFEWKMEKVNKAVRATEGQVLTYEGKPITAAFFSTSNGHTENAEDYWQNSEPYLQSVESPWDTSSPRYSNEITIPVAEVEQALGISLSKGAAGTVLSHTESSRVEEMEFGGETFSGREIREKLELDSTDFTVSRQGNDMVFSTKGWGHGVGMSQYGADGMADEGKTYKEIVKHYYKGVEITGLS</sequence>
<dbReference type="GO" id="GO:0030288">
    <property type="term" value="C:outer membrane-bounded periplasmic space"/>
    <property type="evidence" value="ECO:0007669"/>
    <property type="project" value="TreeGrafter"/>
</dbReference>
<dbReference type="Proteomes" id="UP000198892">
    <property type="component" value="Unassembled WGS sequence"/>
</dbReference>